<dbReference type="RefSeq" id="WP_066630686.1">
    <property type="nucleotide sequence ID" value="NZ_FQXL01000080.1"/>
</dbReference>
<evidence type="ECO:0000313" key="1">
    <source>
        <dbReference type="EMBL" id="KZL88681.1"/>
    </source>
</evidence>
<dbReference type="AlphaFoldDB" id="A0A162QLN3"/>
<organism evidence="1 2">
    <name type="scientific">Clostridium magnum DSM 2767</name>
    <dbReference type="NCBI Taxonomy" id="1121326"/>
    <lineage>
        <taxon>Bacteria</taxon>
        <taxon>Bacillati</taxon>
        <taxon>Bacillota</taxon>
        <taxon>Clostridia</taxon>
        <taxon>Eubacteriales</taxon>
        <taxon>Clostridiaceae</taxon>
        <taxon>Clostridium</taxon>
    </lineage>
</organism>
<protein>
    <submittedName>
        <fullName evidence="1">Uncharacterized protein</fullName>
    </submittedName>
</protein>
<reference evidence="1 2" key="1">
    <citation type="submission" date="2016-04" db="EMBL/GenBank/DDBJ databases">
        <title>Genome sequence of Clostridium magnum DSM 2767.</title>
        <authorList>
            <person name="Poehlein A."/>
            <person name="Uhlig R."/>
            <person name="Fischer R."/>
            <person name="Bahl H."/>
            <person name="Daniel R."/>
        </authorList>
    </citation>
    <scope>NUCLEOTIDE SEQUENCE [LARGE SCALE GENOMIC DNA]</scope>
    <source>
        <strain evidence="1 2">DSM 2767</strain>
    </source>
</reference>
<evidence type="ECO:0000313" key="2">
    <source>
        <dbReference type="Proteomes" id="UP000076603"/>
    </source>
</evidence>
<dbReference type="EMBL" id="LWAE01000015">
    <property type="protein sequence ID" value="KZL88681.1"/>
    <property type="molecule type" value="Genomic_DNA"/>
</dbReference>
<name>A0A162QLN3_9CLOT</name>
<keyword evidence="2" id="KW-1185">Reference proteome</keyword>
<dbReference type="STRING" id="1121326.CLMAG_59700"/>
<comment type="caution">
    <text evidence="1">The sequence shown here is derived from an EMBL/GenBank/DDBJ whole genome shotgun (WGS) entry which is preliminary data.</text>
</comment>
<gene>
    <name evidence="1" type="ORF">CLMAG_59700</name>
</gene>
<dbReference type="PATRIC" id="fig|1121326.3.peg.6036"/>
<accession>A0A162QLN3</accession>
<proteinExistence type="predicted"/>
<sequence>MEWSTELPESVIQNCLLTWQRDDGSRYITLNAILPNEKRHGIIAYMPIKHFINDNTGWKSEFKGDDLPKKNGYYLCCSDRPPAVSLYWFDAKKCTFGGSDKIIAFMDVPKPYLGKNMLKIK</sequence>
<dbReference type="Proteomes" id="UP000076603">
    <property type="component" value="Unassembled WGS sequence"/>
</dbReference>